<dbReference type="SUPFAM" id="SSF88946">
    <property type="entry name" value="Sigma2 domain of RNA polymerase sigma factors"/>
    <property type="match status" value="1"/>
</dbReference>
<organism evidence="6 7">
    <name type="scientific">Frigoriglobus tundricola</name>
    <dbReference type="NCBI Taxonomy" id="2774151"/>
    <lineage>
        <taxon>Bacteria</taxon>
        <taxon>Pseudomonadati</taxon>
        <taxon>Planctomycetota</taxon>
        <taxon>Planctomycetia</taxon>
        <taxon>Gemmatales</taxon>
        <taxon>Gemmataceae</taxon>
        <taxon>Frigoriglobus</taxon>
    </lineage>
</organism>
<keyword evidence="1" id="KW-0805">Transcription regulation</keyword>
<evidence type="ECO:0000313" key="6">
    <source>
        <dbReference type="EMBL" id="QJW98484.1"/>
    </source>
</evidence>
<protein>
    <recommendedName>
        <fullName evidence="5">RNA polymerase sigma-70 region 2 domain-containing protein</fullName>
    </recommendedName>
</protein>
<evidence type="ECO:0000256" key="3">
    <source>
        <dbReference type="ARBA" id="ARBA00023125"/>
    </source>
</evidence>
<evidence type="ECO:0000256" key="2">
    <source>
        <dbReference type="ARBA" id="ARBA00023082"/>
    </source>
</evidence>
<evidence type="ECO:0000313" key="7">
    <source>
        <dbReference type="Proteomes" id="UP000503447"/>
    </source>
</evidence>
<keyword evidence="4" id="KW-0804">Transcription</keyword>
<dbReference type="PANTHER" id="PTHR43133">
    <property type="entry name" value="RNA POLYMERASE ECF-TYPE SIGMA FACTO"/>
    <property type="match status" value="1"/>
</dbReference>
<keyword evidence="3" id="KW-0238">DNA-binding</keyword>
<name>A0A6M5YY85_9BACT</name>
<dbReference type="AlphaFoldDB" id="A0A6M5YY85"/>
<dbReference type="Pfam" id="PF04542">
    <property type="entry name" value="Sigma70_r2"/>
    <property type="match status" value="1"/>
</dbReference>
<dbReference type="EMBL" id="CP053452">
    <property type="protein sequence ID" value="QJW98484.1"/>
    <property type="molecule type" value="Genomic_DNA"/>
</dbReference>
<accession>A0A6M5YY85</accession>
<dbReference type="InterPro" id="IPR007627">
    <property type="entry name" value="RNA_pol_sigma70_r2"/>
</dbReference>
<dbReference type="GO" id="GO:0006352">
    <property type="term" value="P:DNA-templated transcription initiation"/>
    <property type="evidence" value="ECO:0007669"/>
    <property type="project" value="InterPro"/>
</dbReference>
<reference evidence="7" key="1">
    <citation type="submission" date="2020-05" db="EMBL/GenBank/DDBJ databases">
        <title>Frigoriglobus tundricola gen. nov., sp. nov., a psychrotolerant cellulolytic planctomycete of the family Gemmataceae with two divergent copies of 16S rRNA gene.</title>
        <authorList>
            <person name="Kulichevskaya I.S."/>
            <person name="Ivanova A.A."/>
            <person name="Naumoff D.G."/>
            <person name="Beletsky A.V."/>
            <person name="Rijpstra W.I.C."/>
            <person name="Sinninghe Damste J.S."/>
            <person name="Mardanov A.V."/>
            <person name="Ravin N.V."/>
            <person name="Dedysh S.N."/>
        </authorList>
    </citation>
    <scope>NUCLEOTIDE SEQUENCE [LARGE SCALE GENOMIC DNA]</scope>
    <source>
        <strain evidence="7">PL17</strain>
    </source>
</reference>
<dbReference type="PANTHER" id="PTHR43133:SF8">
    <property type="entry name" value="RNA POLYMERASE SIGMA FACTOR HI_1459-RELATED"/>
    <property type="match status" value="1"/>
</dbReference>
<keyword evidence="2" id="KW-0731">Sigma factor</keyword>
<dbReference type="KEGG" id="ftj:FTUN_6074"/>
<evidence type="ECO:0000259" key="5">
    <source>
        <dbReference type="Pfam" id="PF04542"/>
    </source>
</evidence>
<evidence type="ECO:0000256" key="4">
    <source>
        <dbReference type="ARBA" id="ARBA00023163"/>
    </source>
</evidence>
<dbReference type="GO" id="GO:0016987">
    <property type="term" value="F:sigma factor activity"/>
    <property type="evidence" value="ECO:0007669"/>
    <property type="project" value="UniProtKB-KW"/>
</dbReference>
<evidence type="ECO:0000256" key="1">
    <source>
        <dbReference type="ARBA" id="ARBA00023015"/>
    </source>
</evidence>
<keyword evidence="7" id="KW-1185">Reference proteome</keyword>
<dbReference type="InterPro" id="IPR039425">
    <property type="entry name" value="RNA_pol_sigma-70-like"/>
</dbReference>
<dbReference type="Proteomes" id="UP000503447">
    <property type="component" value="Chromosome"/>
</dbReference>
<dbReference type="GO" id="GO:0003677">
    <property type="term" value="F:DNA binding"/>
    <property type="evidence" value="ECO:0007669"/>
    <property type="project" value="UniProtKB-KW"/>
</dbReference>
<proteinExistence type="predicted"/>
<gene>
    <name evidence="6" type="ORF">FTUN_6074</name>
</gene>
<dbReference type="Gene3D" id="1.10.1740.10">
    <property type="match status" value="1"/>
</dbReference>
<dbReference type="InterPro" id="IPR013325">
    <property type="entry name" value="RNA_pol_sigma_r2"/>
</dbReference>
<sequence>MNELLLLHQAQNGDSGALTLLVDELHPRVLNFVRISTRGRHSAEDIVQVTWVRFLQKLGTFDFTGAGQLRTWLFRTAYHVALECGHRPLTPLSPTSAVLTGLVAAGSEHQPAFDESDLNAVQEVMRVLRATEWLIVRLFGFDGLSHREIVELGVLGLRDQQESRSLLHEARRTLGAELRRRFPQLAERLLDQE</sequence>
<feature type="domain" description="RNA polymerase sigma-70 region 2" evidence="5">
    <location>
        <begin position="21"/>
        <end position="82"/>
    </location>
</feature>